<dbReference type="InterPro" id="IPR013424">
    <property type="entry name" value="Ice-binding_C"/>
</dbReference>
<evidence type="ECO:0000313" key="4">
    <source>
        <dbReference type="Proteomes" id="UP000450676"/>
    </source>
</evidence>
<feature type="domain" description="Ice-binding protein C-terminal" evidence="2">
    <location>
        <begin position="196"/>
        <end position="219"/>
    </location>
</feature>
<feature type="signal peptide" evidence="1">
    <location>
        <begin position="1"/>
        <end position="25"/>
    </location>
</feature>
<dbReference type="Proteomes" id="UP000450676">
    <property type="component" value="Unassembled WGS sequence"/>
</dbReference>
<evidence type="ECO:0000259" key="2">
    <source>
        <dbReference type="Pfam" id="PF07589"/>
    </source>
</evidence>
<proteinExistence type="predicted"/>
<comment type="caution">
    <text evidence="3">The sequence shown here is derived from an EMBL/GenBank/DDBJ whole genome shotgun (WGS) entry which is preliminary data.</text>
</comment>
<reference evidence="3 4" key="1">
    <citation type="submission" date="2019-12" db="EMBL/GenBank/DDBJ databases">
        <title>Novel species isolated from a subtropical stream in China.</title>
        <authorList>
            <person name="Lu H."/>
        </authorList>
    </citation>
    <scope>NUCLEOTIDE SEQUENCE [LARGE SCALE GENOMIC DNA]</scope>
    <source>
        <strain evidence="3 4">FT127W</strain>
    </source>
</reference>
<accession>A0A7X4HGQ4</accession>
<dbReference type="Pfam" id="PF07589">
    <property type="entry name" value="PEP-CTERM"/>
    <property type="match status" value="1"/>
</dbReference>
<protein>
    <submittedName>
        <fullName evidence="3">PEP-CTERM sorting domain-containing protein</fullName>
    </submittedName>
</protein>
<name>A0A7X4HGQ4_9BURK</name>
<dbReference type="EMBL" id="WWCU01000028">
    <property type="protein sequence ID" value="MYN09845.1"/>
    <property type="molecule type" value="Genomic_DNA"/>
</dbReference>
<keyword evidence="1" id="KW-0732">Signal</keyword>
<feature type="chain" id="PRO_5030736629" evidence="1">
    <location>
        <begin position="26"/>
        <end position="222"/>
    </location>
</feature>
<evidence type="ECO:0000256" key="1">
    <source>
        <dbReference type="SAM" id="SignalP"/>
    </source>
</evidence>
<sequence length="222" mass="22897">MMSLKKFALAALAALGLFAALPSGAATITITAYDYGWYDNSGSHTPTNINTLSGKCCGGKLLRDFFAFDLSGVSGTVTSATLKFYTLYMGSNSTTETWELYDVTGDKNALVGGTGGVAAYNDLGTGKMYASTTFTKATQQGSNQSIALNSLALADLTANAGGKFAVGGLMPTFGNPDEDWVLWGGAAAQLVLTTQTVPEPVSLALFGLGLLGLAAARRKSAQ</sequence>
<organism evidence="3 4">
    <name type="scientific">Pseudoduganella aquatica</name>
    <dbReference type="NCBI Taxonomy" id="2660641"/>
    <lineage>
        <taxon>Bacteria</taxon>
        <taxon>Pseudomonadati</taxon>
        <taxon>Pseudomonadota</taxon>
        <taxon>Betaproteobacteria</taxon>
        <taxon>Burkholderiales</taxon>
        <taxon>Oxalobacteraceae</taxon>
        <taxon>Telluria group</taxon>
        <taxon>Pseudoduganella</taxon>
    </lineage>
</organism>
<keyword evidence="4" id="KW-1185">Reference proteome</keyword>
<gene>
    <name evidence="3" type="ORF">GTP77_21220</name>
</gene>
<dbReference type="AlphaFoldDB" id="A0A7X4HGQ4"/>
<dbReference type="RefSeq" id="WP_161074145.1">
    <property type="nucleotide sequence ID" value="NZ_WWCU01000028.1"/>
</dbReference>
<dbReference type="NCBIfam" id="TIGR02595">
    <property type="entry name" value="PEP_CTERM"/>
    <property type="match status" value="1"/>
</dbReference>
<evidence type="ECO:0000313" key="3">
    <source>
        <dbReference type="EMBL" id="MYN09845.1"/>
    </source>
</evidence>